<name>A0ABN9VC24_9DINO</name>
<organism evidence="2 3">
    <name type="scientific">Prorocentrum cordatum</name>
    <dbReference type="NCBI Taxonomy" id="2364126"/>
    <lineage>
        <taxon>Eukaryota</taxon>
        <taxon>Sar</taxon>
        <taxon>Alveolata</taxon>
        <taxon>Dinophyceae</taxon>
        <taxon>Prorocentrales</taxon>
        <taxon>Prorocentraceae</taxon>
        <taxon>Prorocentrum</taxon>
    </lineage>
</organism>
<evidence type="ECO:0000256" key="1">
    <source>
        <dbReference type="SAM" id="MobiDB-lite"/>
    </source>
</evidence>
<gene>
    <name evidence="2" type="ORF">PCOR1329_LOCUS56655</name>
</gene>
<proteinExistence type="predicted"/>
<evidence type="ECO:0000313" key="3">
    <source>
        <dbReference type="Proteomes" id="UP001189429"/>
    </source>
</evidence>
<reference evidence="2" key="1">
    <citation type="submission" date="2023-10" db="EMBL/GenBank/DDBJ databases">
        <authorList>
            <person name="Chen Y."/>
            <person name="Shah S."/>
            <person name="Dougan E. K."/>
            <person name="Thang M."/>
            <person name="Chan C."/>
        </authorList>
    </citation>
    <scope>NUCLEOTIDE SEQUENCE [LARGE SCALE GENOMIC DNA]</scope>
</reference>
<sequence>MGARIKKEEQNDEGDDDDDDNDDDDEDKQEEQQTEVPCASPHQMRNQCCATVTGQRSKPRSERHLADADARPVRRQWPGGRQQSGWRSGTGPGPALWRLDWDAEPPRAALRAAAPPPRARRALLAGSRPGLPSWRPPPSPTISGGGGRCGM</sequence>
<feature type="compositionally biased region" description="Acidic residues" evidence="1">
    <location>
        <begin position="10"/>
        <end position="33"/>
    </location>
</feature>
<dbReference type="EMBL" id="CAUYUJ010016977">
    <property type="protein sequence ID" value="CAK0870590.1"/>
    <property type="molecule type" value="Genomic_DNA"/>
</dbReference>
<protein>
    <submittedName>
        <fullName evidence="2">Uncharacterized protein</fullName>
    </submittedName>
</protein>
<keyword evidence="3" id="KW-1185">Reference proteome</keyword>
<evidence type="ECO:0000313" key="2">
    <source>
        <dbReference type="EMBL" id="CAK0870590.1"/>
    </source>
</evidence>
<feature type="compositionally biased region" description="Polar residues" evidence="1">
    <location>
        <begin position="43"/>
        <end position="56"/>
    </location>
</feature>
<feature type="region of interest" description="Disordered" evidence="1">
    <location>
        <begin position="1"/>
        <end position="151"/>
    </location>
</feature>
<comment type="caution">
    <text evidence="2">The sequence shown here is derived from an EMBL/GenBank/DDBJ whole genome shotgun (WGS) entry which is preliminary data.</text>
</comment>
<feature type="compositionally biased region" description="Low complexity" evidence="1">
    <location>
        <begin position="122"/>
        <end position="133"/>
    </location>
</feature>
<feature type="compositionally biased region" description="Basic and acidic residues" evidence="1">
    <location>
        <begin position="59"/>
        <end position="72"/>
    </location>
</feature>
<dbReference type="Proteomes" id="UP001189429">
    <property type="component" value="Unassembled WGS sequence"/>
</dbReference>
<accession>A0ABN9VC24</accession>